<dbReference type="Proteomes" id="UP000563601">
    <property type="component" value="Unassembled WGS sequence"/>
</dbReference>
<organism evidence="2 5">
    <name type="scientific">Microbulbifer hydrolyticus</name>
    <dbReference type="NCBI Taxonomy" id="48074"/>
    <lineage>
        <taxon>Bacteria</taxon>
        <taxon>Pseudomonadati</taxon>
        <taxon>Pseudomonadota</taxon>
        <taxon>Gammaproteobacteria</taxon>
        <taxon>Cellvibrionales</taxon>
        <taxon>Microbulbiferaceae</taxon>
        <taxon>Microbulbifer</taxon>
    </lineage>
</organism>
<dbReference type="Pfam" id="PF19837">
    <property type="entry name" value="DUF6316"/>
    <property type="match status" value="1"/>
</dbReference>
<dbReference type="Proteomes" id="UP000464675">
    <property type="component" value="Chromosome"/>
</dbReference>
<dbReference type="AlphaFoldDB" id="A0A6P1T701"/>
<keyword evidence="4" id="KW-1185">Reference proteome</keyword>
<dbReference type="InterPro" id="IPR045630">
    <property type="entry name" value="DUF6316"/>
</dbReference>
<accession>A0A6P1T701</accession>
<dbReference type="RefSeq" id="WP_161857135.1">
    <property type="nucleotide sequence ID" value="NZ_CP047491.1"/>
</dbReference>
<sequence length="81" mass="9597">MQQYRRGEQGGSIPPRADRFFKLDNDWYFTVRGGRTFGPYTCREEAQNAVDNFLNPLKKYTGNVRPFGSLRARRWHNAHKF</sequence>
<evidence type="ECO:0000313" key="2">
    <source>
        <dbReference type="EMBL" id="MBB5211450.1"/>
    </source>
</evidence>
<evidence type="ECO:0000313" key="3">
    <source>
        <dbReference type="EMBL" id="QHQ37797.1"/>
    </source>
</evidence>
<evidence type="ECO:0000313" key="5">
    <source>
        <dbReference type="Proteomes" id="UP000563601"/>
    </source>
</evidence>
<evidence type="ECO:0000313" key="4">
    <source>
        <dbReference type="Proteomes" id="UP000464675"/>
    </source>
</evidence>
<name>A0A6P1T701_9GAMM</name>
<evidence type="ECO:0000259" key="1">
    <source>
        <dbReference type="Pfam" id="PF19837"/>
    </source>
</evidence>
<gene>
    <name evidence="3" type="ORF">GTQ55_01525</name>
    <name evidence="2" type="ORF">HNQ53_001668</name>
</gene>
<protein>
    <recommendedName>
        <fullName evidence="1">DUF6316 domain-containing protein</fullName>
    </recommendedName>
</protein>
<feature type="domain" description="DUF6316" evidence="1">
    <location>
        <begin position="12"/>
        <end position="56"/>
    </location>
</feature>
<dbReference type="OrthoDB" id="6199386at2"/>
<dbReference type="EMBL" id="CP047491">
    <property type="protein sequence ID" value="QHQ37797.1"/>
    <property type="molecule type" value="Genomic_DNA"/>
</dbReference>
<reference evidence="3 4" key="1">
    <citation type="submission" date="2020-01" db="EMBL/GenBank/DDBJ databases">
        <title>The possibility of degradation of plastic by Microbulbifer hydrolyticus IRE-31.</title>
        <authorList>
            <person name="Liu L."/>
        </authorList>
    </citation>
    <scope>NUCLEOTIDE SEQUENCE [LARGE SCALE GENOMIC DNA]</scope>
    <source>
        <strain evidence="3 4">IRE-31</strain>
    </source>
</reference>
<dbReference type="EMBL" id="JACHHR010000002">
    <property type="protein sequence ID" value="MBB5211450.1"/>
    <property type="molecule type" value="Genomic_DNA"/>
</dbReference>
<reference evidence="2 5" key="2">
    <citation type="submission" date="2020-08" db="EMBL/GenBank/DDBJ databases">
        <title>Genomic Encyclopedia of Type Strains, Phase IV (KMG-IV): sequencing the most valuable type-strain genomes for metagenomic binning, comparative biology and taxonomic classification.</title>
        <authorList>
            <person name="Goeker M."/>
        </authorList>
    </citation>
    <scope>NUCLEOTIDE SEQUENCE [LARGE SCALE GENOMIC DNA]</scope>
    <source>
        <strain evidence="2 5">DSM 11525</strain>
    </source>
</reference>
<proteinExistence type="predicted"/>